<reference evidence="2 3" key="1">
    <citation type="submission" date="2017-08" db="EMBL/GenBank/DDBJ databases">
        <title>Infants hospitalized years apart are colonized by the same room-sourced microbial strains.</title>
        <authorList>
            <person name="Brooks B."/>
            <person name="Olm M.R."/>
            <person name="Firek B.A."/>
            <person name="Baker R."/>
            <person name="Thomas B.C."/>
            <person name="Morowitz M.J."/>
            <person name="Banfield J.F."/>
        </authorList>
    </citation>
    <scope>NUCLEOTIDE SEQUENCE [LARGE SCALE GENOMIC DNA]</scope>
    <source>
        <strain evidence="2">S2_005_002_R2_34</strain>
    </source>
</reference>
<feature type="transmembrane region" description="Helical" evidence="1">
    <location>
        <begin position="167"/>
        <end position="184"/>
    </location>
</feature>
<feature type="transmembrane region" description="Helical" evidence="1">
    <location>
        <begin position="29"/>
        <end position="48"/>
    </location>
</feature>
<keyword evidence="1" id="KW-0472">Membrane</keyword>
<proteinExistence type="predicted"/>
<sequence length="283" mass="30283">MPHPPESRVALGVGRVFRRSLALSVRHPGIFLSNAVFSAVTILLGAWLRVPEPAFFPNPSPSPLVEAATDPVFDELAPYLTGGQVLGALLGLAVLLGVALLLWACQNAIRVAAVEAALGRPSRPWLCFRRALRWSLAWLLTALAIALMLSLGLTLLILPALYVLARYYPWTQTVIFEGAGWHGLARARDLTAGYRWPIAAALLPIGLAWLAGFATVGMLSDAGSVGPTVAMLVTIALTTLFSQYTAFFDALLYLRLREINDGTPPPELAPAYDPPAPRGALSA</sequence>
<name>A0A2W5NBA7_RHOSU</name>
<evidence type="ECO:0000256" key="1">
    <source>
        <dbReference type="SAM" id="Phobius"/>
    </source>
</evidence>
<feature type="transmembrane region" description="Helical" evidence="1">
    <location>
        <begin position="85"/>
        <end position="105"/>
    </location>
</feature>
<feature type="transmembrane region" description="Helical" evidence="1">
    <location>
        <begin position="196"/>
        <end position="219"/>
    </location>
</feature>
<gene>
    <name evidence="2" type="ORF">DI556_10215</name>
</gene>
<organism evidence="2 3">
    <name type="scientific">Rhodovulum sulfidophilum</name>
    <name type="common">Rhodobacter sulfidophilus</name>
    <dbReference type="NCBI Taxonomy" id="35806"/>
    <lineage>
        <taxon>Bacteria</taxon>
        <taxon>Pseudomonadati</taxon>
        <taxon>Pseudomonadota</taxon>
        <taxon>Alphaproteobacteria</taxon>
        <taxon>Rhodobacterales</taxon>
        <taxon>Paracoccaceae</taxon>
        <taxon>Rhodovulum</taxon>
    </lineage>
</organism>
<keyword evidence="1" id="KW-1133">Transmembrane helix</keyword>
<keyword evidence="1" id="KW-0812">Transmembrane</keyword>
<accession>A0A2W5NBA7</accession>
<evidence type="ECO:0008006" key="4">
    <source>
        <dbReference type="Google" id="ProtNLM"/>
    </source>
</evidence>
<evidence type="ECO:0000313" key="3">
    <source>
        <dbReference type="Proteomes" id="UP000249185"/>
    </source>
</evidence>
<protein>
    <recommendedName>
        <fullName evidence="4">Glycerophosphoryl diester phosphodiesterase membrane domain-containing protein</fullName>
    </recommendedName>
</protein>
<evidence type="ECO:0000313" key="2">
    <source>
        <dbReference type="EMBL" id="PZQ49828.1"/>
    </source>
</evidence>
<dbReference type="AlphaFoldDB" id="A0A2W5NBA7"/>
<dbReference type="Proteomes" id="UP000249185">
    <property type="component" value="Unassembled WGS sequence"/>
</dbReference>
<comment type="caution">
    <text evidence="2">The sequence shown here is derived from an EMBL/GenBank/DDBJ whole genome shotgun (WGS) entry which is preliminary data.</text>
</comment>
<feature type="transmembrane region" description="Helical" evidence="1">
    <location>
        <begin position="231"/>
        <end position="254"/>
    </location>
</feature>
<dbReference type="EMBL" id="QFPW01000006">
    <property type="protein sequence ID" value="PZQ49828.1"/>
    <property type="molecule type" value="Genomic_DNA"/>
</dbReference>
<feature type="transmembrane region" description="Helical" evidence="1">
    <location>
        <begin position="136"/>
        <end position="161"/>
    </location>
</feature>